<dbReference type="STRING" id="178035.A0A154P9U2"/>
<evidence type="ECO:0000256" key="2">
    <source>
        <dbReference type="ARBA" id="ARBA00008685"/>
    </source>
</evidence>
<dbReference type="GO" id="GO:0015276">
    <property type="term" value="F:ligand-gated monoatomic ion channel activity"/>
    <property type="evidence" value="ECO:0007669"/>
    <property type="project" value="InterPro"/>
</dbReference>
<dbReference type="AlphaFoldDB" id="A0A154P9U2"/>
<dbReference type="PANTHER" id="PTHR42643">
    <property type="entry name" value="IONOTROPIC RECEPTOR 20A-RELATED"/>
    <property type="match status" value="1"/>
</dbReference>
<organism evidence="11 12">
    <name type="scientific">Dufourea novaeangliae</name>
    <name type="common">Sweat bee</name>
    <dbReference type="NCBI Taxonomy" id="178035"/>
    <lineage>
        <taxon>Eukaryota</taxon>
        <taxon>Metazoa</taxon>
        <taxon>Ecdysozoa</taxon>
        <taxon>Arthropoda</taxon>
        <taxon>Hexapoda</taxon>
        <taxon>Insecta</taxon>
        <taxon>Pterygota</taxon>
        <taxon>Neoptera</taxon>
        <taxon>Endopterygota</taxon>
        <taxon>Hymenoptera</taxon>
        <taxon>Apocrita</taxon>
        <taxon>Aculeata</taxon>
        <taxon>Apoidea</taxon>
        <taxon>Anthophila</taxon>
        <taxon>Halictidae</taxon>
        <taxon>Rophitinae</taxon>
        <taxon>Dufourea</taxon>
    </lineage>
</organism>
<dbReference type="OrthoDB" id="7536459at2759"/>
<dbReference type="GO" id="GO:0005886">
    <property type="term" value="C:plasma membrane"/>
    <property type="evidence" value="ECO:0007669"/>
    <property type="project" value="UniProtKB-SubCell"/>
</dbReference>
<feature type="transmembrane region" description="Helical" evidence="9">
    <location>
        <begin position="55"/>
        <end position="75"/>
    </location>
</feature>
<dbReference type="Proteomes" id="UP000076502">
    <property type="component" value="Unassembled WGS sequence"/>
</dbReference>
<sequence length="508" mass="60316">MFQVERHRKYKKTKRRLRRIREHFTFNDHVFYTYSMMCNQGYIPDAFHRHSKILTISKIIFAWLILLNFSSNLIIRMKNRTFHPSFNDLHDLMNTSDYIILSLNGSMWYEFLKVHRLPFDLRYSDDSVSKHFRFMDDPNLMRKEICRPGKYALMENDDISIVRDNRFCRIIPIKHAHHRIWIGFALPKRFPYKNIINVSILRLHEAGIIDVLKQRWLKYISKNVSTHSYRTINLNQMYLIFCIPIIGSLIRDQSRRITLFLPENTKDLCFMRHLLLFVVIHQALMPVQSFHGVIWDKKLDDFVPIVNVPEFAYVIQERMSRIREKELHNFQGAPIKMSYFEIPRSLESKNNGTRLTGAIGDIWHLLSEFLNFTLRPTVVTERNLGSALPNGSYTPGLLKKIHLNEIDVIPRLDGQIDRLAAAQFTLPLWIARQVAHNLILLLRLYEHGFIRLLKQRWIDSKNVENYRTNPFEPIMMEQIYLALSIFFGGLLISCIILIIENVTFRLNK</sequence>
<evidence type="ECO:0000256" key="3">
    <source>
        <dbReference type="ARBA" id="ARBA00022475"/>
    </source>
</evidence>
<keyword evidence="12" id="KW-1185">Reference proteome</keyword>
<feature type="domain" description="Ionotropic glutamate receptor C-terminal" evidence="10">
    <location>
        <begin position="2"/>
        <end position="247"/>
    </location>
</feature>
<gene>
    <name evidence="11" type="ORF">WN55_09051</name>
</gene>
<evidence type="ECO:0000313" key="12">
    <source>
        <dbReference type="Proteomes" id="UP000076502"/>
    </source>
</evidence>
<name>A0A154P9U2_DUFNO</name>
<keyword evidence="6 9" id="KW-0472">Membrane</keyword>
<evidence type="ECO:0000256" key="9">
    <source>
        <dbReference type="SAM" id="Phobius"/>
    </source>
</evidence>
<keyword evidence="3" id="KW-1003">Cell membrane</keyword>
<feature type="transmembrane region" description="Helical" evidence="9">
    <location>
        <begin position="479"/>
        <end position="499"/>
    </location>
</feature>
<dbReference type="PANTHER" id="PTHR42643:SF33">
    <property type="entry name" value="GLUTAMATE RECEPTOR 2-LIKE PROTEIN"/>
    <property type="match status" value="1"/>
</dbReference>
<dbReference type="Pfam" id="PF00060">
    <property type="entry name" value="Lig_chan"/>
    <property type="match status" value="1"/>
</dbReference>
<evidence type="ECO:0000256" key="6">
    <source>
        <dbReference type="ARBA" id="ARBA00023136"/>
    </source>
</evidence>
<protein>
    <recommendedName>
        <fullName evidence="10">Ionotropic glutamate receptor C-terminal domain-containing protein</fullName>
    </recommendedName>
</protein>
<dbReference type="SUPFAM" id="SSF53850">
    <property type="entry name" value="Periplasmic binding protein-like II"/>
    <property type="match status" value="1"/>
</dbReference>
<dbReference type="InterPro" id="IPR001320">
    <property type="entry name" value="Iontro_rcpt_C"/>
</dbReference>
<evidence type="ECO:0000256" key="8">
    <source>
        <dbReference type="ARBA" id="ARBA00023180"/>
    </source>
</evidence>
<evidence type="ECO:0000313" key="11">
    <source>
        <dbReference type="EMBL" id="KZC07988.1"/>
    </source>
</evidence>
<comment type="subcellular location">
    <subcellularLocation>
        <location evidence="1">Cell membrane</location>
        <topology evidence="1">Multi-pass membrane protein</topology>
    </subcellularLocation>
</comment>
<keyword evidence="5 9" id="KW-1133">Transmembrane helix</keyword>
<dbReference type="GO" id="GO:0050906">
    <property type="term" value="P:detection of stimulus involved in sensory perception"/>
    <property type="evidence" value="ECO:0007669"/>
    <property type="project" value="UniProtKB-ARBA"/>
</dbReference>
<evidence type="ECO:0000259" key="10">
    <source>
        <dbReference type="Pfam" id="PF00060"/>
    </source>
</evidence>
<accession>A0A154P9U2</accession>
<keyword evidence="8" id="KW-0325">Glycoprotein</keyword>
<comment type="similarity">
    <text evidence="2">Belongs to the glutamate-gated ion channel (TC 1.A.10.1) family.</text>
</comment>
<keyword evidence="4 9" id="KW-0812">Transmembrane</keyword>
<evidence type="ECO:0000256" key="1">
    <source>
        <dbReference type="ARBA" id="ARBA00004651"/>
    </source>
</evidence>
<evidence type="ECO:0000256" key="7">
    <source>
        <dbReference type="ARBA" id="ARBA00023170"/>
    </source>
</evidence>
<keyword evidence="7" id="KW-0675">Receptor</keyword>
<evidence type="ECO:0000256" key="4">
    <source>
        <dbReference type="ARBA" id="ARBA00022692"/>
    </source>
</evidence>
<dbReference type="InterPro" id="IPR052192">
    <property type="entry name" value="Insect_Ionotropic_Sensory_Rcpt"/>
</dbReference>
<dbReference type="Gene3D" id="3.40.190.10">
    <property type="entry name" value="Periplasmic binding protein-like II"/>
    <property type="match status" value="3"/>
</dbReference>
<evidence type="ECO:0000256" key="5">
    <source>
        <dbReference type="ARBA" id="ARBA00022989"/>
    </source>
</evidence>
<proteinExistence type="inferred from homology"/>
<dbReference type="EMBL" id="KQ434839">
    <property type="protein sequence ID" value="KZC07988.1"/>
    <property type="molecule type" value="Genomic_DNA"/>
</dbReference>
<reference evidence="11 12" key="1">
    <citation type="submission" date="2015-07" db="EMBL/GenBank/DDBJ databases">
        <title>The genome of Dufourea novaeangliae.</title>
        <authorList>
            <person name="Pan H."/>
            <person name="Kapheim K."/>
        </authorList>
    </citation>
    <scope>NUCLEOTIDE SEQUENCE [LARGE SCALE GENOMIC DNA]</scope>
    <source>
        <strain evidence="11">0120121106</strain>
        <tissue evidence="11">Whole body</tissue>
    </source>
</reference>